<sequence length="395" mass="41354">MAYRSKTLPAGLVAGLASISILGFVPAFAQDAEAPATQSPEASQMAQPTAEMTSVLDKLTELGAKPIGTLSVAETRAQPTPADAVMAVMKDKNIKPEAALDAVKTRDITIPGPAGAIPARVYTPEGEGPFPLIVYYHGGGWVIADIDTYDASARALAAETGAVVLSSHYRQAPENKFSAAHEDAYAAYEWAVENSGELNADATRLAVAGESAGANLAANVAIRARDNKATQPDAQLLVYPIAGNDMETASYKENAEAMPLSKQAMMWFVEQVFDTKDQTSDPQVNLVGRDDLEGLPPATVINAQIDPLRSEGEAYAEHLREAGVDVEQRTFEGVAHEFFGMGAVVPEAKEAVTLASDRLKSAFEAAGTSSETTSATGGAPAARPATPTPAPPTQN</sequence>
<accession>A0ACD4NPM2</accession>
<evidence type="ECO:0000313" key="1">
    <source>
        <dbReference type="EMBL" id="WAJ28915.1"/>
    </source>
</evidence>
<evidence type="ECO:0000313" key="2">
    <source>
        <dbReference type="Proteomes" id="UP001163223"/>
    </source>
</evidence>
<organism evidence="1 2">
    <name type="scientific">Antarcticirhabdus aurantiaca</name>
    <dbReference type="NCBI Taxonomy" id="2606717"/>
    <lineage>
        <taxon>Bacteria</taxon>
        <taxon>Pseudomonadati</taxon>
        <taxon>Pseudomonadota</taxon>
        <taxon>Alphaproteobacteria</taxon>
        <taxon>Hyphomicrobiales</taxon>
        <taxon>Aurantimonadaceae</taxon>
        <taxon>Antarcticirhabdus</taxon>
    </lineage>
</organism>
<dbReference type="Proteomes" id="UP001163223">
    <property type="component" value="Chromosome"/>
</dbReference>
<proteinExistence type="predicted"/>
<name>A0ACD4NPM2_9HYPH</name>
<reference evidence="1" key="1">
    <citation type="submission" date="2022-11" db="EMBL/GenBank/DDBJ databases">
        <title>beta-Carotene-producing bacterium, Jeongeuplla avenae sp. nov., alleviates the salt stress of Arabidopsis seedlings.</title>
        <authorList>
            <person name="Jiang L."/>
            <person name="Lee J."/>
        </authorList>
    </citation>
    <scope>NUCLEOTIDE SEQUENCE</scope>
    <source>
        <strain evidence="1">DY_R2A_6</strain>
    </source>
</reference>
<protein>
    <submittedName>
        <fullName evidence="1">Alpha/beta hydrolase</fullName>
    </submittedName>
</protein>
<keyword evidence="1" id="KW-0378">Hydrolase</keyword>
<keyword evidence="2" id="KW-1185">Reference proteome</keyword>
<gene>
    <name evidence="1" type="ORF">OXU80_01280</name>
</gene>
<dbReference type="EMBL" id="CP113520">
    <property type="protein sequence ID" value="WAJ28915.1"/>
    <property type="molecule type" value="Genomic_DNA"/>
</dbReference>